<sequence>MPQTDEKSIWKTVTGFLPFVGGLHRLKGKHFSGAAKEVAVTVLLATFPIWAGAFYGALSDIGKIESLSSAFLLYLSRLREALENGTLILYSASLIAPVLYLALEEKSDGNSSGKMPSPMSHILSVFVIQTAATIYYTKQMSLEVINAGFAWYSSVVMFIFTIFVLYIVHCHKHFTEVADPSRDIEDNALEFSAGYSRHRRAEQ</sequence>
<reference evidence="3" key="1">
    <citation type="submission" date="2016-10" db="EMBL/GenBank/DDBJ databases">
        <authorList>
            <person name="Varghese N."/>
            <person name="Submissions S."/>
        </authorList>
    </citation>
    <scope>NUCLEOTIDE SEQUENCE [LARGE SCALE GENOMIC DNA]</scope>
    <source>
        <strain evidence="3">NRRL B-59562</strain>
    </source>
</reference>
<accession>A0A1H3DL02</accession>
<dbReference type="Proteomes" id="UP000243778">
    <property type="component" value="Unassembled WGS sequence"/>
</dbReference>
<dbReference type="OrthoDB" id="9839269at2"/>
<dbReference type="EMBL" id="FNNU01000005">
    <property type="protein sequence ID" value="SDX67116.1"/>
    <property type="molecule type" value="Genomic_DNA"/>
</dbReference>
<gene>
    <name evidence="2" type="ORF">SAMN05216287_3469</name>
</gene>
<protein>
    <submittedName>
        <fullName evidence="2">Uncharacterized protein</fullName>
    </submittedName>
</protein>
<feature type="transmembrane region" description="Helical" evidence="1">
    <location>
        <begin position="118"/>
        <end position="137"/>
    </location>
</feature>
<keyword evidence="1" id="KW-0472">Membrane</keyword>
<keyword evidence="1" id="KW-0812">Transmembrane</keyword>
<evidence type="ECO:0000313" key="2">
    <source>
        <dbReference type="EMBL" id="SDX67116.1"/>
    </source>
</evidence>
<evidence type="ECO:0000313" key="3">
    <source>
        <dbReference type="Proteomes" id="UP000243778"/>
    </source>
</evidence>
<dbReference type="RefSeq" id="WP_139210734.1">
    <property type="nucleotide sequence ID" value="NZ_FNNU01000005.1"/>
</dbReference>
<organism evidence="2 3">
    <name type="scientific">Pseudomonas kuykendallii</name>
    <dbReference type="NCBI Taxonomy" id="1007099"/>
    <lineage>
        <taxon>Bacteria</taxon>
        <taxon>Pseudomonadati</taxon>
        <taxon>Pseudomonadota</taxon>
        <taxon>Gammaproteobacteria</taxon>
        <taxon>Pseudomonadales</taxon>
        <taxon>Pseudomonadaceae</taxon>
        <taxon>Pseudomonas</taxon>
    </lineage>
</organism>
<evidence type="ECO:0000256" key="1">
    <source>
        <dbReference type="SAM" id="Phobius"/>
    </source>
</evidence>
<proteinExistence type="predicted"/>
<feature type="transmembrane region" description="Helical" evidence="1">
    <location>
        <begin position="149"/>
        <end position="168"/>
    </location>
</feature>
<dbReference type="STRING" id="1007099.SAMN05216287_3469"/>
<keyword evidence="3" id="KW-1185">Reference proteome</keyword>
<keyword evidence="1" id="KW-1133">Transmembrane helix</keyword>
<name>A0A1H3DL02_9PSED</name>
<feature type="transmembrane region" description="Helical" evidence="1">
    <location>
        <begin position="38"/>
        <end position="58"/>
    </location>
</feature>
<feature type="transmembrane region" description="Helical" evidence="1">
    <location>
        <begin position="87"/>
        <end position="103"/>
    </location>
</feature>
<dbReference type="AlphaFoldDB" id="A0A1H3DL02"/>